<keyword evidence="10" id="KW-0677">Repeat</keyword>
<comment type="similarity">
    <text evidence="16">Belongs to the calcineurin regulatory subunit family. CHP subfamily.</text>
</comment>
<dbReference type="PROSITE" id="PS50222">
    <property type="entry name" value="EF_HAND_2"/>
    <property type="match status" value="2"/>
</dbReference>
<organism evidence="18 21">
    <name type="scientific">Adineta ricciae</name>
    <name type="common">Rotifer</name>
    <dbReference type="NCBI Taxonomy" id="249248"/>
    <lineage>
        <taxon>Eukaryota</taxon>
        <taxon>Metazoa</taxon>
        <taxon>Spiralia</taxon>
        <taxon>Gnathifera</taxon>
        <taxon>Rotifera</taxon>
        <taxon>Eurotatoria</taxon>
        <taxon>Bdelloidea</taxon>
        <taxon>Adinetida</taxon>
        <taxon>Adinetidae</taxon>
        <taxon>Adineta</taxon>
    </lineage>
</organism>
<accession>A0A813MN51</accession>
<keyword evidence="11" id="KW-0106">Calcium</keyword>
<dbReference type="PANTHER" id="PTHR46002">
    <property type="entry name" value="EG:114D9.1 PROTEIN-RELATED"/>
    <property type="match status" value="1"/>
</dbReference>
<evidence type="ECO:0000256" key="4">
    <source>
        <dbReference type="ARBA" id="ARBA00022448"/>
    </source>
</evidence>
<feature type="domain" description="EF-hand" evidence="17">
    <location>
        <begin position="146"/>
        <end position="181"/>
    </location>
</feature>
<sequence>MGANKSAVLPADQAEEICHETGFTPRQLQRLYVRFQELEKRTPPTGFLTREDLLEIREVSMNPLGERLADIIIQDHGINNRIDFRQFANVLARFRRGKIITNLNTKDKKLLFLFSMYDRNHDSKIDRNELTEILKLMVGGNIHDEQIATIADHTIEELDADGDLTITFEEFCETLSNIDVDEKMSMKFLN</sequence>
<keyword evidence="14" id="KW-0539">Nucleus</keyword>
<feature type="domain" description="EF-hand" evidence="17">
    <location>
        <begin position="105"/>
        <end position="140"/>
    </location>
</feature>
<evidence type="ECO:0000256" key="5">
    <source>
        <dbReference type="ARBA" id="ARBA00022475"/>
    </source>
</evidence>
<keyword evidence="12" id="KW-0653">Protein transport</keyword>
<keyword evidence="8" id="KW-0519">Myristate</keyword>
<evidence type="ECO:0000256" key="3">
    <source>
        <dbReference type="ARBA" id="ARBA00004496"/>
    </source>
</evidence>
<evidence type="ECO:0000259" key="17">
    <source>
        <dbReference type="PROSITE" id="PS50222"/>
    </source>
</evidence>
<evidence type="ECO:0000256" key="6">
    <source>
        <dbReference type="ARBA" id="ARBA00022490"/>
    </source>
</evidence>
<keyword evidence="5" id="KW-1003">Cell membrane</keyword>
<comment type="subcellular location">
    <subcellularLocation>
        <location evidence="2">Cell membrane</location>
    </subcellularLocation>
    <subcellularLocation>
        <location evidence="3">Cytoplasm</location>
    </subcellularLocation>
    <subcellularLocation>
        <location evidence="1">Nucleus</location>
    </subcellularLocation>
</comment>
<evidence type="ECO:0000313" key="20">
    <source>
        <dbReference type="Proteomes" id="UP000663828"/>
    </source>
</evidence>
<dbReference type="InterPro" id="IPR002048">
    <property type="entry name" value="EF_hand_dom"/>
</dbReference>
<keyword evidence="20" id="KW-1185">Reference proteome</keyword>
<dbReference type="Proteomes" id="UP000663852">
    <property type="component" value="Unassembled WGS sequence"/>
</dbReference>
<dbReference type="Gene3D" id="1.10.238.10">
    <property type="entry name" value="EF-hand"/>
    <property type="match status" value="1"/>
</dbReference>
<dbReference type="GO" id="GO:0005634">
    <property type="term" value="C:nucleus"/>
    <property type="evidence" value="ECO:0007669"/>
    <property type="project" value="UniProtKB-SubCell"/>
</dbReference>
<dbReference type="GO" id="GO:0005886">
    <property type="term" value="C:plasma membrane"/>
    <property type="evidence" value="ECO:0007669"/>
    <property type="project" value="UniProtKB-SubCell"/>
</dbReference>
<evidence type="ECO:0000256" key="12">
    <source>
        <dbReference type="ARBA" id="ARBA00022927"/>
    </source>
</evidence>
<dbReference type="InterPro" id="IPR051875">
    <property type="entry name" value="Calcineurin_B_homologous"/>
</dbReference>
<keyword evidence="9" id="KW-0479">Metal-binding</keyword>
<dbReference type="SMART" id="SM00054">
    <property type="entry name" value="EFh"/>
    <property type="match status" value="2"/>
</dbReference>
<evidence type="ECO:0000313" key="19">
    <source>
        <dbReference type="EMBL" id="CAF1527302.1"/>
    </source>
</evidence>
<keyword evidence="7" id="KW-0597">Phosphoprotein</keyword>
<evidence type="ECO:0000256" key="7">
    <source>
        <dbReference type="ARBA" id="ARBA00022553"/>
    </source>
</evidence>
<proteinExistence type="inferred from homology"/>
<evidence type="ECO:0000256" key="15">
    <source>
        <dbReference type="ARBA" id="ARBA00023288"/>
    </source>
</evidence>
<name>A0A813MN51_ADIRI</name>
<evidence type="ECO:0000256" key="14">
    <source>
        <dbReference type="ARBA" id="ARBA00023242"/>
    </source>
</evidence>
<evidence type="ECO:0000256" key="2">
    <source>
        <dbReference type="ARBA" id="ARBA00004236"/>
    </source>
</evidence>
<protein>
    <recommendedName>
        <fullName evidence="17">EF-hand domain-containing protein</fullName>
    </recommendedName>
</protein>
<keyword evidence="4" id="KW-0813">Transport</keyword>
<keyword evidence="6" id="KW-0963">Cytoplasm</keyword>
<dbReference type="Proteomes" id="UP000663828">
    <property type="component" value="Unassembled WGS sequence"/>
</dbReference>
<evidence type="ECO:0000256" key="10">
    <source>
        <dbReference type="ARBA" id="ARBA00022737"/>
    </source>
</evidence>
<evidence type="ECO:0000256" key="11">
    <source>
        <dbReference type="ARBA" id="ARBA00022837"/>
    </source>
</evidence>
<keyword evidence="15" id="KW-0449">Lipoprotein</keyword>
<dbReference type="EMBL" id="CAJNOR010004787">
    <property type="protein sequence ID" value="CAF1527302.1"/>
    <property type="molecule type" value="Genomic_DNA"/>
</dbReference>
<dbReference type="OrthoDB" id="191686at2759"/>
<dbReference type="EMBL" id="CAJNOJ010000001">
    <property type="protein sequence ID" value="CAF0724221.1"/>
    <property type="molecule type" value="Genomic_DNA"/>
</dbReference>
<comment type="caution">
    <text evidence="18">The sequence shown here is derived from an EMBL/GenBank/DDBJ whole genome shotgun (WGS) entry which is preliminary data.</text>
</comment>
<dbReference type="GO" id="GO:0015031">
    <property type="term" value="P:protein transport"/>
    <property type="evidence" value="ECO:0007669"/>
    <property type="project" value="UniProtKB-KW"/>
</dbReference>
<gene>
    <name evidence="18" type="ORF">EDS130_LOCUS590</name>
    <name evidence="19" type="ORF">XAT740_LOCUS41203</name>
</gene>
<evidence type="ECO:0000313" key="18">
    <source>
        <dbReference type="EMBL" id="CAF0724221.1"/>
    </source>
</evidence>
<keyword evidence="13" id="KW-0472">Membrane</keyword>
<dbReference type="GO" id="GO:0005509">
    <property type="term" value="F:calcium ion binding"/>
    <property type="evidence" value="ECO:0007669"/>
    <property type="project" value="InterPro"/>
</dbReference>
<dbReference type="InterPro" id="IPR011992">
    <property type="entry name" value="EF-hand-dom_pair"/>
</dbReference>
<dbReference type="AlphaFoldDB" id="A0A813MN51"/>
<evidence type="ECO:0000256" key="13">
    <source>
        <dbReference type="ARBA" id="ARBA00023136"/>
    </source>
</evidence>
<evidence type="ECO:0000256" key="8">
    <source>
        <dbReference type="ARBA" id="ARBA00022707"/>
    </source>
</evidence>
<dbReference type="Pfam" id="PF13499">
    <property type="entry name" value="EF-hand_7"/>
    <property type="match status" value="1"/>
</dbReference>
<reference evidence="18" key="1">
    <citation type="submission" date="2021-02" db="EMBL/GenBank/DDBJ databases">
        <authorList>
            <person name="Nowell W R."/>
        </authorList>
    </citation>
    <scope>NUCLEOTIDE SEQUENCE</scope>
</reference>
<dbReference type="SUPFAM" id="SSF47473">
    <property type="entry name" value="EF-hand"/>
    <property type="match status" value="1"/>
</dbReference>
<evidence type="ECO:0000256" key="16">
    <source>
        <dbReference type="ARBA" id="ARBA00038164"/>
    </source>
</evidence>
<dbReference type="CDD" id="cd00051">
    <property type="entry name" value="EFh"/>
    <property type="match status" value="1"/>
</dbReference>
<evidence type="ECO:0000256" key="9">
    <source>
        <dbReference type="ARBA" id="ARBA00022723"/>
    </source>
</evidence>
<evidence type="ECO:0000313" key="21">
    <source>
        <dbReference type="Proteomes" id="UP000663852"/>
    </source>
</evidence>
<evidence type="ECO:0000256" key="1">
    <source>
        <dbReference type="ARBA" id="ARBA00004123"/>
    </source>
</evidence>
<dbReference type="GO" id="GO:0005737">
    <property type="term" value="C:cytoplasm"/>
    <property type="evidence" value="ECO:0007669"/>
    <property type="project" value="UniProtKB-SubCell"/>
</dbReference>